<dbReference type="RefSeq" id="WP_054845793.1">
    <property type="nucleotide sequence ID" value="NZ_AP018929.1"/>
</dbReference>
<keyword evidence="3" id="KW-1185">Reference proteome</keyword>
<feature type="transmembrane region" description="Helical" evidence="1">
    <location>
        <begin position="6"/>
        <end position="29"/>
    </location>
</feature>
<proteinExistence type="predicted"/>
<sequence length="257" mass="28180">MEKSKLVMSIMLTVIVISAVISAISFLNFENARDSIIGKTIVVTLPNANNEMLSKHNVRTQGYLVVCNGTKLIMKEPSTVGDILIHLKVENASGPRASVVMIASWENGSMLVKGEVYPFWDSGLGAESVLKNGTMIPDPLGSVITNATLKDLQEAVANKAWAYPSSQPSYMGRWINFSFTYTVYNASGYHISEGTDAFAAGSQYSLYYTFYYNSSGPVPVSGEPNQLIYTMIQMTMKELGLNINPNDVYSPLTGMFY</sequence>
<dbReference type="AlphaFoldDB" id="A0A510DYG6"/>
<dbReference type="GeneID" id="41716263"/>
<keyword evidence="1" id="KW-0812">Transmembrane</keyword>
<name>A0A510DYG6_9CREN</name>
<reference evidence="2 3" key="1">
    <citation type="journal article" date="2020" name="Int. J. Syst. Evol. Microbiol.">
        <title>Sulfuracidifex tepidarius gen. nov., sp. nov. and transfer of Sulfolobus metallicus Huber and Stetter 1992 to the genus Sulfuracidifex as Sulfuracidifex metallicus comb. nov.</title>
        <authorList>
            <person name="Itoh T."/>
            <person name="Miura T."/>
            <person name="Sakai H.D."/>
            <person name="Kato S."/>
            <person name="Ohkuma M."/>
            <person name="Takashina T."/>
        </authorList>
    </citation>
    <scope>NUCLEOTIDE SEQUENCE [LARGE SCALE GENOMIC DNA]</scope>
    <source>
        <strain evidence="2 3">IC-006</strain>
    </source>
</reference>
<evidence type="ECO:0000313" key="2">
    <source>
        <dbReference type="EMBL" id="BBG25229.1"/>
    </source>
</evidence>
<gene>
    <name evidence="2" type="ORF">IC006_2564</name>
</gene>
<organism evidence="2 3">
    <name type="scientific">Sulfuracidifex tepidarius</name>
    <dbReference type="NCBI Taxonomy" id="1294262"/>
    <lineage>
        <taxon>Archaea</taxon>
        <taxon>Thermoproteota</taxon>
        <taxon>Thermoprotei</taxon>
        <taxon>Sulfolobales</taxon>
        <taxon>Sulfolobaceae</taxon>
        <taxon>Sulfuracidifex</taxon>
    </lineage>
</organism>
<keyword evidence="1" id="KW-1133">Transmembrane helix</keyword>
<protein>
    <submittedName>
        <fullName evidence="2">Uncharacterized protein</fullName>
    </submittedName>
</protein>
<dbReference type="KEGG" id="step:IC006_2564"/>
<dbReference type="Proteomes" id="UP000322983">
    <property type="component" value="Chromosome"/>
</dbReference>
<evidence type="ECO:0000256" key="1">
    <source>
        <dbReference type="SAM" id="Phobius"/>
    </source>
</evidence>
<evidence type="ECO:0000313" key="3">
    <source>
        <dbReference type="Proteomes" id="UP000322983"/>
    </source>
</evidence>
<accession>A0A510DYG6</accession>
<dbReference type="EMBL" id="AP018929">
    <property type="protein sequence ID" value="BBG25229.1"/>
    <property type="molecule type" value="Genomic_DNA"/>
</dbReference>
<keyword evidence="1" id="KW-0472">Membrane</keyword>